<dbReference type="GO" id="GO:0016887">
    <property type="term" value="F:ATP hydrolysis activity"/>
    <property type="evidence" value="ECO:0007669"/>
    <property type="project" value="InterPro"/>
</dbReference>
<dbReference type="GO" id="GO:0006515">
    <property type="term" value="P:protein quality control for misfolded or incompletely synthesized proteins"/>
    <property type="evidence" value="ECO:0007669"/>
    <property type="project" value="TreeGrafter"/>
</dbReference>
<comment type="caution">
    <text evidence="3">The sequence shown here is derived from an EMBL/GenBank/DDBJ whole genome shotgun (WGS) entry which is preliminary data.</text>
</comment>
<dbReference type="GO" id="GO:0004176">
    <property type="term" value="F:ATP-dependent peptidase activity"/>
    <property type="evidence" value="ECO:0007669"/>
    <property type="project" value="InterPro"/>
</dbReference>
<dbReference type="GO" id="GO:0005524">
    <property type="term" value="F:ATP binding"/>
    <property type="evidence" value="ECO:0007669"/>
    <property type="project" value="InterPro"/>
</dbReference>
<dbReference type="EMBL" id="JABBZM010000009">
    <property type="protein sequence ID" value="NMV38604.1"/>
    <property type="molecule type" value="Genomic_DNA"/>
</dbReference>
<organism evidence="3 4">
    <name type="scientific">Ralstonia insidiosa</name>
    <dbReference type="NCBI Taxonomy" id="190721"/>
    <lineage>
        <taxon>Bacteria</taxon>
        <taxon>Pseudomonadati</taxon>
        <taxon>Pseudomonadota</taxon>
        <taxon>Betaproteobacteria</taxon>
        <taxon>Burkholderiales</taxon>
        <taxon>Burkholderiaceae</taxon>
        <taxon>Ralstonia</taxon>
    </lineage>
</organism>
<evidence type="ECO:0000259" key="2">
    <source>
        <dbReference type="SMART" id="SM00382"/>
    </source>
</evidence>
<dbReference type="PANTHER" id="PTHR43718">
    <property type="entry name" value="LON PROTEASE"/>
    <property type="match status" value="1"/>
</dbReference>
<dbReference type="InterPro" id="IPR003593">
    <property type="entry name" value="AAA+_ATPase"/>
</dbReference>
<protein>
    <submittedName>
        <fullName evidence="3">AAA family ATPase</fullName>
    </submittedName>
</protein>
<dbReference type="SMART" id="SM00382">
    <property type="entry name" value="AAA"/>
    <property type="match status" value="1"/>
</dbReference>
<sequence length="526" mass="58274">MSDPQRKHRPMRRREYQEAIEELKRLHPWLEKQVFQPAPGHLAVVAELIDQCERLMHRSDYQRRPLFCVTATREKLAVRVEVSDASIQRERALLDVVEQARHAAQQCCPVCGAPVFGGDANAPQGARCTAHAQVVGLFAEDIQRFKRAAKALELADAERASSTTDSDAPTRTEAAKRELPDSPVPARDSSGTTIDGKHAPLITFLDASGLKQFVDRHRAKADEKFKRAQQIAERIRSAGHERRTLGMLPDEWDVLIEEFTQAFPNFSELAEVLHDHFALNAMGDGRVAWSPLLLVGPAGIGKTEAARWLAERLALPFRVFDMASAQSGSPLAGSEAFWSNSEPGLLFELLAYQPKANPVVVLDELDKTEQVRQYDPLAALYTLLEPRSARSFTDLSIRDFTIDASHVNWIATANRVDGIPSPLLSRLTVLHVQAPTPDQIGRIAQNIYGRMRAEASWGSAFVPSLDGAVLAKLKHLPPRSLGLALRRALGRAARDQRDYIQPKDLQLVSDGGKRSIGFTAGLTVQR</sequence>
<dbReference type="Pfam" id="PF00004">
    <property type="entry name" value="AAA"/>
    <property type="match status" value="1"/>
</dbReference>
<dbReference type="AlphaFoldDB" id="A0A848P1S5"/>
<evidence type="ECO:0000256" key="1">
    <source>
        <dbReference type="SAM" id="MobiDB-lite"/>
    </source>
</evidence>
<dbReference type="InterPro" id="IPR027417">
    <property type="entry name" value="P-loop_NTPase"/>
</dbReference>
<feature type="domain" description="AAA+ ATPase" evidence="2">
    <location>
        <begin position="288"/>
        <end position="436"/>
    </location>
</feature>
<dbReference type="GO" id="GO:0004252">
    <property type="term" value="F:serine-type endopeptidase activity"/>
    <property type="evidence" value="ECO:0007669"/>
    <property type="project" value="InterPro"/>
</dbReference>
<dbReference type="Proteomes" id="UP000575469">
    <property type="component" value="Unassembled WGS sequence"/>
</dbReference>
<accession>A0A848P1S5</accession>
<dbReference type="InterPro" id="IPR003959">
    <property type="entry name" value="ATPase_AAA_core"/>
</dbReference>
<evidence type="ECO:0000313" key="4">
    <source>
        <dbReference type="Proteomes" id="UP000575469"/>
    </source>
</evidence>
<evidence type="ECO:0000313" key="3">
    <source>
        <dbReference type="EMBL" id="NMV38604.1"/>
    </source>
</evidence>
<feature type="compositionally biased region" description="Basic and acidic residues" evidence="1">
    <location>
        <begin position="168"/>
        <end position="180"/>
    </location>
</feature>
<feature type="region of interest" description="Disordered" evidence="1">
    <location>
        <begin position="156"/>
        <end position="194"/>
    </location>
</feature>
<gene>
    <name evidence="3" type="ORF">HGR00_11870</name>
</gene>
<reference evidence="3 4" key="1">
    <citation type="submission" date="2020-04" db="EMBL/GenBank/DDBJ databases">
        <title>Ralstonia insidiosa genome sequencing and assembly.</title>
        <authorList>
            <person name="Martins R.C.R."/>
            <person name="Perdigao-Neto L.V."/>
            <person name="Levin A.S.S."/>
            <person name="Costa S.F."/>
        </authorList>
    </citation>
    <scope>NUCLEOTIDE SEQUENCE [LARGE SCALE GENOMIC DNA]</scope>
    <source>
        <strain evidence="3 4">5047</strain>
    </source>
</reference>
<proteinExistence type="predicted"/>
<dbReference type="SUPFAM" id="SSF52540">
    <property type="entry name" value="P-loop containing nucleoside triphosphate hydrolases"/>
    <property type="match status" value="1"/>
</dbReference>
<dbReference type="InterPro" id="IPR027065">
    <property type="entry name" value="Lon_Prtase"/>
</dbReference>
<name>A0A848P1S5_9RALS</name>
<dbReference type="PANTHER" id="PTHR43718:SF2">
    <property type="entry name" value="LON PROTEASE HOMOLOG, MITOCHONDRIAL"/>
    <property type="match status" value="1"/>
</dbReference>
<dbReference type="Gene3D" id="3.40.50.300">
    <property type="entry name" value="P-loop containing nucleotide triphosphate hydrolases"/>
    <property type="match status" value="1"/>
</dbReference>
<dbReference type="RefSeq" id="WP_169340205.1">
    <property type="nucleotide sequence ID" value="NZ_JABBZM010000009.1"/>
</dbReference>